<feature type="transmembrane region" description="Helical" evidence="1">
    <location>
        <begin position="455"/>
        <end position="484"/>
    </location>
</feature>
<dbReference type="VEuPathDB" id="AmoebaDB:FDP41_012754"/>
<reference evidence="2 3" key="1">
    <citation type="journal article" date="2019" name="Sci. Rep.">
        <title>Nanopore sequencing improves the draft genome of the human pathogenic amoeba Naegleria fowleri.</title>
        <authorList>
            <person name="Liechti N."/>
            <person name="Schurch N."/>
            <person name="Bruggmann R."/>
            <person name="Wittwer M."/>
        </authorList>
    </citation>
    <scope>NUCLEOTIDE SEQUENCE [LARGE SCALE GENOMIC DNA]</scope>
    <source>
        <strain evidence="2 3">ATCC 30894</strain>
    </source>
</reference>
<comment type="caution">
    <text evidence="2">The sequence shown here is derived from an EMBL/GenBank/DDBJ whole genome shotgun (WGS) entry which is preliminary data.</text>
</comment>
<dbReference type="VEuPathDB" id="AmoebaDB:NfTy_036990"/>
<dbReference type="VEuPathDB" id="AmoebaDB:NF0038190"/>
<feature type="transmembrane region" description="Helical" evidence="1">
    <location>
        <begin position="274"/>
        <end position="296"/>
    </location>
</feature>
<keyword evidence="1" id="KW-1133">Transmembrane helix</keyword>
<feature type="transmembrane region" description="Helical" evidence="1">
    <location>
        <begin position="332"/>
        <end position="363"/>
    </location>
</feature>
<gene>
    <name evidence="2" type="ORF">FDP41_012754</name>
</gene>
<name>A0A6A5BZY1_NAEFO</name>
<dbReference type="Proteomes" id="UP000444721">
    <property type="component" value="Unassembled WGS sequence"/>
</dbReference>
<accession>A0A6A5BZY1</accession>
<keyword evidence="3" id="KW-1185">Reference proteome</keyword>
<protein>
    <submittedName>
        <fullName evidence="2">Uncharacterized protein</fullName>
    </submittedName>
</protein>
<evidence type="ECO:0000313" key="2">
    <source>
        <dbReference type="EMBL" id="KAF0980966.1"/>
    </source>
</evidence>
<keyword evidence="1" id="KW-0812">Transmembrane</keyword>
<organism evidence="2 3">
    <name type="scientific">Naegleria fowleri</name>
    <name type="common">Brain eating amoeba</name>
    <dbReference type="NCBI Taxonomy" id="5763"/>
    <lineage>
        <taxon>Eukaryota</taxon>
        <taxon>Discoba</taxon>
        <taxon>Heterolobosea</taxon>
        <taxon>Tetramitia</taxon>
        <taxon>Eutetramitia</taxon>
        <taxon>Vahlkampfiidae</taxon>
        <taxon>Naegleria</taxon>
    </lineage>
</organism>
<dbReference type="OrthoDB" id="10385920at2759"/>
<proteinExistence type="predicted"/>
<dbReference type="AlphaFoldDB" id="A0A6A5BZY1"/>
<dbReference type="GeneID" id="68119969"/>
<feature type="transmembrane region" description="Helical" evidence="1">
    <location>
        <begin position="383"/>
        <end position="407"/>
    </location>
</feature>
<evidence type="ECO:0000256" key="1">
    <source>
        <dbReference type="SAM" id="Phobius"/>
    </source>
</evidence>
<evidence type="ECO:0000313" key="3">
    <source>
        <dbReference type="Proteomes" id="UP000444721"/>
    </source>
</evidence>
<sequence>MNSSTLITILNQVLFPRNEVMDLEPVNQFYYPMLFPFDVQYDDFCQVQNFQSKESSFCREYLCESSSLSIWDLRNKSQIMELGSTINYCLYCNQSQSNEFRRALQHGECQLFTMNEFTLWSQVHCNNVPYSKNSQDPDGNVLENYILINRHLGIFDFNFLFTPYFQKNFLKYRRMENESLTLGDALKEVKLEQLFQFYFSKYVNPLKSLEFSWNIISTQQSIHFSLHQSSDLVTPPLDVPFTCWCNYQNPNEQYFAFQCDDFYQKFLFHLTHRYFHIVFCITFAILAIMISFLILYPKAHDMISITLDMHLNDGGFIQVRKFNKFYLFGKRLLGVMSALSSISVQSPTFFVAACCCGFLENFFKFIFNFSALAYFHTVYFKGFFRAMCCVFIICGYSSLVISWSHLVSTRQAITNPASASLSIFHKSILGLFYGSTVIVMVLSGILYVVTSNISYAWISLASAGLFYLLSFVAGFAISGLKILYRLRQLRKTVRTFEYRFTKLMLLLTLTLVSGWIIALLTLFTYMFGFDAASLFYGITRNVWLDCGMISVTLAFTYMTFNVELLKKAYRNSKLCLFSHKKKSQNDHFDHSFKKPLHDDHEDDEDSSQIYYTKTNANQENRVEVVLKTSSPSSSNLMTLPFQRSELDHGDATTTLFTTIEEDSHDVVASTTQYSQFDPTE</sequence>
<feature type="transmembrane region" description="Helical" evidence="1">
    <location>
        <begin position="542"/>
        <end position="560"/>
    </location>
</feature>
<dbReference type="RefSeq" id="XP_044565679.1">
    <property type="nucleotide sequence ID" value="XM_044703308.1"/>
</dbReference>
<dbReference type="EMBL" id="VFQX01000016">
    <property type="protein sequence ID" value="KAF0980966.1"/>
    <property type="molecule type" value="Genomic_DNA"/>
</dbReference>
<feature type="transmembrane region" description="Helical" evidence="1">
    <location>
        <begin position="505"/>
        <end position="527"/>
    </location>
</feature>
<feature type="transmembrane region" description="Helical" evidence="1">
    <location>
        <begin position="428"/>
        <end position="449"/>
    </location>
</feature>
<keyword evidence="1" id="KW-0472">Membrane</keyword>